<dbReference type="RefSeq" id="XP_001794875.1">
    <property type="nucleotide sequence ID" value="XM_001794823.1"/>
</dbReference>
<name>Q0UUV6_PHANO</name>
<accession>Q0UUV6</accession>
<dbReference type="GeneID" id="5971743"/>
<sequence length="297" mass="33929">MGKKRGSKQQENSWSRRLLDPIGNWLTNRAISCNENNLRKTRQYLNEIDPDSCLILLTKVLRQLLDGTKDVESIFKSNATTDRSGKCGWERDNFAGFLQSRLPGNEAVTASVPILWSDGSTSDWKDSRESYAEKVPQLPRIIFRSSSIPWVRSATPPSWNSYESLHLQDIKETISFTQPIITQEFSIEPLREADEEWEAAARRVQLTGYKQSGLSESPIAISKAHFERLVQLLFLQRGEDRCWRVGHNFYSPHRSGDIVYYDLSSDTDEISRAAKLAPAFTAYQFPSGKDCIILEQF</sequence>
<gene>
    <name evidence="1" type="ORF">SNOG_04458</name>
</gene>
<organism evidence="1 2">
    <name type="scientific">Phaeosphaeria nodorum (strain SN15 / ATCC MYA-4574 / FGSC 10173)</name>
    <name type="common">Glume blotch fungus</name>
    <name type="synonym">Parastagonospora nodorum</name>
    <dbReference type="NCBI Taxonomy" id="321614"/>
    <lineage>
        <taxon>Eukaryota</taxon>
        <taxon>Fungi</taxon>
        <taxon>Dikarya</taxon>
        <taxon>Ascomycota</taxon>
        <taxon>Pezizomycotina</taxon>
        <taxon>Dothideomycetes</taxon>
        <taxon>Pleosporomycetidae</taxon>
        <taxon>Pleosporales</taxon>
        <taxon>Pleosporineae</taxon>
        <taxon>Phaeosphaeriaceae</taxon>
        <taxon>Parastagonospora</taxon>
    </lineage>
</organism>
<evidence type="ECO:0000313" key="2">
    <source>
        <dbReference type="Proteomes" id="UP000001055"/>
    </source>
</evidence>
<dbReference type="Proteomes" id="UP000001055">
    <property type="component" value="Unassembled WGS sequence"/>
</dbReference>
<dbReference type="InParanoid" id="Q0UUV6"/>
<proteinExistence type="predicted"/>
<reference evidence="2" key="1">
    <citation type="journal article" date="2007" name="Plant Cell">
        <title>Dothideomycete-plant interactions illuminated by genome sequencing and EST analysis of the wheat pathogen Stagonospora nodorum.</title>
        <authorList>
            <person name="Hane J.K."/>
            <person name="Lowe R.G."/>
            <person name="Solomon P.S."/>
            <person name="Tan K.C."/>
            <person name="Schoch C.L."/>
            <person name="Spatafora J.W."/>
            <person name="Crous P.W."/>
            <person name="Kodira C."/>
            <person name="Birren B.W."/>
            <person name="Galagan J.E."/>
            <person name="Torriani S.F."/>
            <person name="McDonald B.A."/>
            <person name="Oliver R.P."/>
        </authorList>
    </citation>
    <scope>NUCLEOTIDE SEQUENCE [LARGE SCALE GENOMIC DNA]</scope>
    <source>
        <strain evidence="2">SN15 / ATCC MYA-4574 / FGSC 10173</strain>
    </source>
</reference>
<evidence type="ECO:0000313" key="1">
    <source>
        <dbReference type="EMBL" id="EAT88218.1"/>
    </source>
</evidence>
<dbReference type="EMBL" id="CH445330">
    <property type="protein sequence ID" value="EAT88218.1"/>
    <property type="molecule type" value="Genomic_DNA"/>
</dbReference>
<dbReference type="AlphaFoldDB" id="Q0UUV6"/>
<protein>
    <submittedName>
        <fullName evidence="1">Uncharacterized protein</fullName>
    </submittedName>
</protein>
<dbReference type="KEGG" id="pno:SNOG_04458"/>